<sequence length="199" mass="22450">MDQLRRRVPFKFATEDNEDDHTVLDESEQEELIQRLREENAKLNRYYRLAIQIVVSVSAFLHLVYFFNPTEEPLLLFPSPTRSQTPSKPLPRPFTLLSLVVHFNLLLLVNSGAITTSLLQIRLGDLHLDLHPFSYSICYALALVAPTVCLFFGRSSLTTIWWSITLGVVFAVQSVQESIVSGNESISALEALKYNAPGA</sequence>
<name>A0ABR1JY92_9AGAR</name>
<keyword evidence="3" id="KW-1185">Reference proteome</keyword>
<proteinExistence type="predicted"/>
<feature type="transmembrane region" description="Helical" evidence="1">
    <location>
        <begin position="133"/>
        <end position="153"/>
    </location>
</feature>
<dbReference type="EMBL" id="JBANRG010000003">
    <property type="protein sequence ID" value="KAK7469276.1"/>
    <property type="molecule type" value="Genomic_DNA"/>
</dbReference>
<evidence type="ECO:0000313" key="2">
    <source>
        <dbReference type="EMBL" id="KAK7469276.1"/>
    </source>
</evidence>
<accession>A0ABR1JY92</accession>
<feature type="transmembrane region" description="Helical" evidence="1">
    <location>
        <begin position="46"/>
        <end position="67"/>
    </location>
</feature>
<organism evidence="2 3">
    <name type="scientific">Marasmiellus scandens</name>
    <dbReference type="NCBI Taxonomy" id="2682957"/>
    <lineage>
        <taxon>Eukaryota</taxon>
        <taxon>Fungi</taxon>
        <taxon>Dikarya</taxon>
        <taxon>Basidiomycota</taxon>
        <taxon>Agaricomycotina</taxon>
        <taxon>Agaricomycetes</taxon>
        <taxon>Agaricomycetidae</taxon>
        <taxon>Agaricales</taxon>
        <taxon>Marasmiineae</taxon>
        <taxon>Omphalotaceae</taxon>
        <taxon>Marasmiellus</taxon>
    </lineage>
</organism>
<keyword evidence="1" id="KW-0472">Membrane</keyword>
<keyword evidence="1" id="KW-0812">Transmembrane</keyword>
<dbReference type="Proteomes" id="UP001498398">
    <property type="component" value="Unassembled WGS sequence"/>
</dbReference>
<gene>
    <name evidence="2" type="ORF">VKT23_003760</name>
</gene>
<evidence type="ECO:0000256" key="1">
    <source>
        <dbReference type="SAM" id="Phobius"/>
    </source>
</evidence>
<reference evidence="2 3" key="1">
    <citation type="submission" date="2024-01" db="EMBL/GenBank/DDBJ databases">
        <title>A draft genome for the cacao thread blight pathogen Marasmiellus scandens.</title>
        <authorList>
            <person name="Baruah I.K."/>
            <person name="Leung J."/>
            <person name="Bukari Y."/>
            <person name="Amoako-Attah I."/>
            <person name="Meinhardt L.W."/>
            <person name="Bailey B.A."/>
            <person name="Cohen S.P."/>
        </authorList>
    </citation>
    <scope>NUCLEOTIDE SEQUENCE [LARGE SCALE GENOMIC DNA]</scope>
    <source>
        <strain evidence="2 3">GH-19</strain>
    </source>
</reference>
<feature type="transmembrane region" description="Helical" evidence="1">
    <location>
        <begin position="96"/>
        <end position="121"/>
    </location>
</feature>
<protein>
    <submittedName>
        <fullName evidence="2">Uncharacterized protein</fullName>
    </submittedName>
</protein>
<keyword evidence="1" id="KW-1133">Transmembrane helix</keyword>
<evidence type="ECO:0000313" key="3">
    <source>
        <dbReference type="Proteomes" id="UP001498398"/>
    </source>
</evidence>
<comment type="caution">
    <text evidence="2">The sequence shown here is derived from an EMBL/GenBank/DDBJ whole genome shotgun (WGS) entry which is preliminary data.</text>
</comment>